<evidence type="ECO:0000313" key="2">
    <source>
        <dbReference type="EMBL" id="KRN43962.1"/>
    </source>
</evidence>
<gene>
    <name evidence="2" type="ORF">IV41_GL000940</name>
</gene>
<dbReference type="STRING" id="1203076.GCA_000312405_01415"/>
<dbReference type="AlphaFoldDB" id="A0A0R2H2H1"/>
<dbReference type="PATRIC" id="fig|148604.4.peg.976"/>
<keyword evidence="1" id="KW-0812">Transmembrane</keyword>
<dbReference type="RefSeq" id="WP_056994617.1">
    <property type="nucleotide sequence ID" value="NZ_JQBA01000026.1"/>
</dbReference>
<keyword evidence="3" id="KW-1185">Reference proteome</keyword>
<feature type="transmembrane region" description="Helical" evidence="1">
    <location>
        <begin position="101"/>
        <end position="120"/>
    </location>
</feature>
<keyword evidence="1" id="KW-1133">Transmembrane helix</keyword>
<feature type="transmembrane region" description="Helical" evidence="1">
    <location>
        <begin position="77"/>
        <end position="95"/>
    </location>
</feature>
<dbReference type="Proteomes" id="UP000051639">
    <property type="component" value="Unassembled WGS sequence"/>
</dbReference>
<evidence type="ECO:0000313" key="3">
    <source>
        <dbReference type="Proteomes" id="UP000051639"/>
    </source>
</evidence>
<dbReference type="EMBL" id="JQBA01000026">
    <property type="protein sequence ID" value="KRN43962.1"/>
    <property type="molecule type" value="Genomic_DNA"/>
</dbReference>
<accession>A0A0R2H2H1</accession>
<name>A0A0R2H2H1_9LACO</name>
<comment type="caution">
    <text evidence="2">The sequence shown here is derived from an EMBL/GenBank/DDBJ whole genome shotgun (WGS) entry which is preliminary data.</text>
</comment>
<evidence type="ECO:0000256" key="1">
    <source>
        <dbReference type="SAM" id="Phobius"/>
    </source>
</evidence>
<keyword evidence="1" id="KW-0472">Membrane</keyword>
<sequence>MRKQWYLLRLWWRLFWARVKHAGAYVADYRQIIDQRLAKDERLAVILTDLGTPKEVAAATLAQPGVRLRHKWTWQEILVVIFLLLFGIPLVIWLISFALTVFLAVLGVVVALMLLGWLIGQVMKKR</sequence>
<proteinExistence type="predicted"/>
<protein>
    <submittedName>
        <fullName evidence="2">Uncharacterized protein</fullName>
    </submittedName>
</protein>
<dbReference type="OrthoDB" id="9804829at2"/>
<reference evidence="2 3" key="1">
    <citation type="journal article" date="2015" name="Genome Announc.">
        <title>Expanding the biotechnology potential of lactobacilli through comparative genomics of 213 strains and associated genera.</title>
        <authorList>
            <person name="Sun Z."/>
            <person name="Harris H.M."/>
            <person name="McCann A."/>
            <person name="Guo C."/>
            <person name="Argimon S."/>
            <person name="Zhang W."/>
            <person name="Yang X."/>
            <person name="Jeffery I.B."/>
            <person name="Cooney J.C."/>
            <person name="Kagawa T.F."/>
            <person name="Liu W."/>
            <person name="Song Y."/>
            <person name="Salvetti E."/>
            <person name="Wrobel A."/>
            <person name="Rasinkangas P."/>
            <person name="Parkhill J."/>
            <person name="Rea M.C."/>
            <person name="O'Sullivan O."/>
            <person name="Ritari J."/>
            <person name="Douillard F.P."/>
            <person name="Paul Ross R."/>
            <person name="Yang R."/>
            <person name="Briner A.E."/>
            <person name="Felis G.E."/>
            <person name="de Vos W.M."/>
            <person name="Barrangou R."/>
            <person name="Klaenhammer T.R."/>
            <person name="Caufield P.W."/>
            <person name="Cui Y."/>
            <person name="Zhang H."/>
            <person name="O'Toole P.W."/>
        </authorList>
    </citation>
    <scope>NUCLEOTIDE SEQUENCE [LARGE SCALE GENOMIC DNA]</scope>
    <source>
        <strain evidence="2 3">DSM 14792</strain>
    </source>
</reference>
<organism evidence="2 3">
    <name type="scientific">Limosilactobacillus ingluviei</name>
    <dbReference type="NCBI Taxonomy" id="148604"/>
    <lineage>
        <taxon>Bacteria</taxon>
        <taxon>Bacillati</taxon>
        <taxon>Bacillota</taxon>
        <taxon>Bacilli</taxon>
        <taxon>Lactobacillales</taxon>
        <taxon>Lactobacillaceae</taxon>
        <taxon>Limosilactobacillus</taxon>
    </lineage>
</organism>